<dbReference type="Pfam" id="PF24860">
    <property type="entry name" value="FdhE_C"/>
    <property type="match status" value="1"/>
</dbReference>
<dbReference type="InterPro" id="IPR024064">
    <property type="entry name" value="FdhE-like_sf"/>
</dbReference>
<keyword evidence="7" id="KW-1185">Reference proteome</keyword>
<evidence type="ECO:0000313" key="6">
    <source>
        <dbReference type="EMBL" id="SHI43369.1"/>
    </source>
</evidence>
<name>A0A1M6B3P9_9PROT</name>
<keyword evidence="1 2" id="KW-0963">Cytoplasm</keyword>
<dbReference type="GO" id="GO:0005829">
    <property type="term" value="C:cytosol"/>
    <property type="evidence" value="ECO:0007669"/>
    <property type="project" value="TreeGrafter"/>
</dbReference>
<dbReference type="HAMAP" id="MF_00611">
    <property type="entry name" value="FdeH"/>
    <property type="match status" value="1"/>
</dbReference>
<dbReference type="GO" id="GO:0008199">
    <property type="term" value="F:ferric iron binding"/>
    <property type="evidence" value="ECO:0007669"/>
    <property type="project" value="TreeGrafter"/>
</dbReference>
<gene>
    <name evidence="2" type="primary">fdhE</name>
    <name evidence="6" type="ORF">SAMN02745194_00351</name>
</gene>
<dbReference type="NCBIfam" id="TIGR01562">
    <property type="entry name" value="FdhE"/>
    <property type="match status" value="1"/>
</dbReference>
<evidence type="ECO:0000259" key="5">
    <source>
        <dbReference type="Pfam" id="PF24860"/>
    </source>
</evidence>
<dbReference type="Pfam" id="PF04216">
    <property type="entry name" value="FdhE_N"/>
    <property type="match status" value="1"/>
</dbReference>
<comment type="function">
    <text evidence="2">Necessary for formate dehydrogenase activity.</text>
</comment>
<sequence>MSGTNALQPDPSAIGRLIRPAFAILPDPPRLFRQRAERFGVLAEAGELAPYLRFLGRICDVQAQLAEALPAPEPIPAAQIERARENRMPPLDRATLVNAPALRGAVTRFLEAMEPVEMPAQARDALDWLRRTTPEVLGGMLGHVMADAIPFDSLPQHLFLSAAAQVDAARRAATLDAAQLVPLETGLCPVCGGPPVSSLVVGRPGAEGSRYAACAFCGTQWNEVRIKCLACGSTKGIGYKAPEGEEGQATVKAETCDSCRSWVKILYQDRNPALEPVADDVASLGLDMLMQGTEYRRAGFDPFLLGY</sequence>
<dbReference type="STRING" id="198092.SAMN02745194_00351"/>
<dbReference type="PANTHER" id="PTHR37689:SF1">
    <property type="entry name" value="PROTEIN FDHE"/>
    <property type="match status" value="1"/>
</dbReference>
<evidence type="ECO:0000256" key="2">
    <source>
        <dbReference type="HAMAP-Rule" id="MF_00611"/>
    </source>
</evidence>
<protein>
    <recommendedName>
        <fullName evidence="2">Protein FdhE homolog</fullName>
    </recommendedName>
</protein>
<proteinExistence type="inferred from homology"/>
<dbReference type="PIRSF" id="PIRSF018296">
    <property type="entry name" value="Format_dh_formtn"/>
    <property type="match status" value="1"/>
</dbReference>
<reference evidence="6 7" key="1">
    <citation type="submission" date="2016-11" db="EMBL/GenBank/DDBJ databases">
        <authorList>
            <person name="Jaros S."/>
            <person name="Januszkiewicz K."/>
            <person name="Wedrychowicz H."/>
        </authorList>
    </citation>
    <scope>NUCLEOTIDE SEQUENCE [LARGE SCALE GENOMIC DNA]</scope>
    <source>
        <strain evidence="6 7">DSM 14916</strain>
    </source>
</reference>
<dbReference type="SUPFAM" id="SSF144020">
    <property type="entry name" value="FdhE-like"/>
    <property type="match status" value="1"/>
</dbReference>
<organism evidence="6 7">
    <name type="scientific">Muricoccus roseus</name>
    <dbReference type="NCBI Taxonomy" id="198092"/>
    <lineage>
        <taxon>Bacteria</taxon>
        <taxon>Pseudomonadati</taxon>
        <taxon>Pseudomonadota</taxon>
        <taxon>Alphaproteobacteria</taxon>
        <taxon>Acetobacterales</taxon>
        <taxon>Roseomonadaceae</taxon>
        <taxon>Muricoccus</taxon>
    </lineage>
</organism>
<dbReference type="EMBL" id="FQZF01000002">
    <property type="protein sequence ID" value="SHI43369.1"/>
    <property type="molecule type" value="Genomic_DNA"/>
</dbReference>
<feature type="domain" description="FdhE central" evidence="4">
    <location>
        <begin position="187"/>
        <end position="225"/>
    </location>
</feature>
<accession>A0A1M6B3P9</accession>
<dbReference type="InterPro" id="IPR056796">
    <property type="entry name" value="FdhE_C"/>
</dbReference>
<dbReference type="InterPro" id="IPR056797">
    <property type="entry name" value="FdhE_central"/>
</dbReference>
<comment type="subcellular location">
    <subcellularLocation>
        <location evidence="2">Cytoplasm</location>
    </subcellularLocation>
</comment>
<feature type="domain" description="FdhE C-terminal" evidence="5">
    <location>
        <begin position="226"/>
        <end position="304"/>
    </location>
</feature>
<dbReference type="OrthoDB" id="9794151at2"/>
<dbReference type="CDD" id="cd16341">
    <property type="entry name" value="FdhE"/>
    <property type="match status" value="1"/>
</dbReference>
<evidence type="ECO:0000313" key="7">
    <source>
        <dbReference type="Proteomes" id="UP000184387"/>
    </source>
</evidence>
<dbReference type="InterPro" id="IPR006452">
    <property type="entry name" value="Formate_DH_accessory"/>
</dbReference>
<dbReference type="Pfam" id="PF24859">
    <property type="entry name" value="FdhE_central"/>
    <property type="match status" value="1"/>
</dbReference>
<dbReference type="PANTHER" id="PTHR37689">
    <property type="entry name" value="PROTEIN FDHE"/>
    <property type="match status" value="1"/>
</dbReference>
<dbReference type="Gene3D" id="3.90.1670.10">
    <property type="entry name" value="FdhE-like domain"/>
    <property type="match status" value="1"/>
</dbReference>
<evidence type="ECO:0000256" key="1">
    <source>
        <dbReference type="ARBA" id="ARBA00022490"/>
    </source>
</evidence>
<dbReference type="RefSeq" id="WP_073130754.1">
    <property type="nucleotide sequence ID" value="NZ_FQZF01000002.1"/>
</dbReference>
<dbReference type="InterPro" id="IPR056774">
    <property type="entry name" value="FdhE_N"/>
</dbReference>
<dbReference type="GO" id="GO:0051604">
    <property type="term" value="P:protein maturation"/>
    <property type="evidence" value="ECO:0007669"/>
    <property type="project" value="TreeGrafter"/>
</dbReference>
<dbReference type="AlphaFoldDB" id="A0A1M6B3P9"/>
<evidence type="ECO:0000259" key="4">
    <source>
        <dbReference type="Pfam" id="PF24859"/>
    </source>
</evidence>
<dbReference type="Proteomes" id="UP000184387">
    <property type="component" value="Unassembled WGS sequence"/>
</dbReference>
<evidence type="ECO:0000259" key="3">
    <source>
        <dbReference type="Pfam" id="PF04216"/>
    </source>
</evidence>
<comment type="similarity">
    <text evidence="2">Belongs to the FdhE family.</text>
</comment>
<feature type="domain" description="FdhE N-terminal" evidence="3">
    <location>
        <begin position="22"/>
        <end position="183"/>
    </location>
</feature>